<feature type="transmembrane region" description="Helical" evidence="5">
    <location>
        <begin position="58"/>
        <end position="79"/>
    </location>
</feature>
<dbReference type="Proteomes" id="UP000070311">
    <property type="component" value="Unassembled WGS sequence"/>
</dbReference>
<sequence length="100" mass="11268">MSHVFSSVKFTPYNKFLYLPSFVRFHAMQSIITFLPLAILTSIFSAMGSAFFFAGGMIFVGISWLLGLVTFILWLILMVKAYKGEMYKLPIAGEIAENQV</sequence>
<name>A0A133VGS4_9EURY</name>
<keyword evidence="3 5" id="KW-1133">Transmembrane helix</keyword>
<reference evidence="6 7" key="1">
    <citation type="journal article" date="2016" name="Sci. Rep.">
        <title>Metabolic traits of an uncultured archaeal lineage -MSBL1- from brine pools of the Red Sea.</title>
        <authorList>
            <person name="Mwirichia R."/>
            <person name="Alam I."/>
            <person name="Rashid M."/>
            <person name="Vinu M."/>
            <person name="Ba-Alawi W."/>
            <person name="Anthony Kamau A."/>
            <person name="Kamanda Ngugi D."/>
            <person name="Goker M."/>
            <person name="Klenk H.P."/>
            <person name="Bajic V."/>
            <person name="Stingl U."/>
        </authorList>
    </citation>
    <scope>NUCLEOTIDE SEQUENCE [LARGE SCALE GENOMIC DNA]</scope>
    <source>
        <strain evidence="6">SCGC-AAA382A13</strain>
    </source>
</reference>
<dbReference type="GO" id="GO:0016020">
    <property type="term" value="C:membrane"/>
    <property type="evidence" value="ECO:0007669"/>
    <property type="project" value="UniProtKB-SubCell"/>
</dbReference>
<accession>A0A133VGS4</accession>
<organism evidence="6 7">
    <name type="scientific">candidate division MSBL1 archaeon SCGC-AAA382A13</name>
    <dbReference type="NCBI Taxonomy" id="1698279"/>
    <lineage>
        <taxon>Archaea</taxon>
        <taxon>Methanobacteriati</taxon>
        <taxon>Methanobacteriota</taxon>
        <taxon>candidate division MSBL1</taxon>
    </lineage>
</organism>
<dbReference type="AlphaFoldDB" id="A0A133VGS4"/>
<dbReference type="Pfam" id="PF09685">
    <property type="entry name" value="MamF_MmsF"/>
    <property type="match status" value="1"/>
</dbReference>
<keyword evidence="2 5" id="KW-0812">Transmembrane</keyword>
<dbReference type="PANTHER" id="PTHR36460:SF1">
    <property type="entry name" value="UPF0132 DOMAIN PROTEIN (AFU_ORTHOLOGUE AFUA_3G10255)"/>
    <property type="match status" value="1"/>
</dbReference>
<evidence type="ECO:0008006" key="8">
    <source>
        <dbReference type="Google" id="ProtNLM"/>
    </source>
</evidence>
<feature type="transmembrane region" description="Helical" evidence="5">
    <location>
        <begin position="31"/>
        <end position="52"/>
    </location>
</feature>
<gene>
    <name evidence="6" type="ORF">AKJ50_00420</name>
</gene>
<evidence type="ECO:0000256" key="1">
    <source>
        <dbReference type="ARBA" id="ARBA00004141"/>
    </source>
</evidence>
<keyword evidence="7" id="KW-1185">Reference proteome</keyword>
<evidence type="ECO:0000313" key="7">
    <source>
        <dbReference type="Proteomes" id="UP000070311"/>
    </source>
</evidence>
<evidence type="ECO:0000313" key="6">
    <source>
        <dbReference type="EMBL" id="KXB05630.1"/>
    </source>
</evidence>
<evidence type="ECO:0000256" key="3">
    <source>
        <dbReference type="ARBA" id="ARBA00022989"/>
    </source>
</evidence>
<evidence type="ECO:0000256" key="4">
    <source>
        <dbReference type="ARBA" id="ARBA00023136"/>
    </source>
</evidence>
<dbReference type="PANTHER" id="PTHR36460">
    <property type="entry name" value="UPF0132 DOMAIN PROTEIN (AFU_ORTHOLOGUE AFUA_3G10255)"/>
    <property type="match status" value="1"/>
</dbReference>
<evidence type="ECO:0000256" key="2">
    <source>
        <dbReference type="ARBA" id="ARBA00022692"/>
    </source>
</evidence>
<keyword evidence="4 5" id="KW-0472">Membrane</keyword>
<comment type="caution">
    <text evidence="6">The sequence shown here is derived from an EMBL/GenBank/DDBJ whole genome shotgun (WGS) entry which is preliminary data.</text>
</comment>
<proteinExistence type="predicted"/>
<protein>
    <recommendedName>
        <fullName evidence="8">DUF4870 domain-containing protein</fullName>
    </recommendedName>
</protein>
<dbReference type="EMBL" id="LHYD01000004">
    <property type="protein sequence ID" value="KXB05630.1"/>
    <property type="molecule type" value="Genomic_DNA"/>
</dbReference>
<dbReference type="PATRIC" id="fig|1698279.3.peg.342"/>
<evidence type="ECO:0000256" key="5">
    <source>
        <dbReference type="SAM" id="Phobius"/>
    </source>
</evidence>
<comment type="subcellular location">
    <subcellularLocation>
        <location evidence="1">Membrane</location>
        <topology evidence="1">Multi-pass membrane protein</topology>
    </subcellularLocation>
</comment>
<dbReference type="InterPro" id="IPR019109">
    <property type="entry name" value="MamF_MmsF"/>
</dbReference>